<dbReference type="Proteomes" id="UP001152484">
    <property type="component" value="Unassembled WGS sequence"/>
</dbReference>
<evidence type="ECO:0000313" key="2">
    <source>
        <dbReference type="EMBL" id="CAH9078836.1"/>
    </source>
</evidence>
<reference evidence="2" key="1">
    <citation type="submission" date="2022-07" db="EMBL/GenBank/DDBJ databases">
        <authorList>
            <person name="Macas J."/>
            <person name="Novak P."/>
            <person name="Neumann P."/>
        </authorList>
    </citation>
    <scope>NUCLEOTIDE SEQUENCE</scope>
</reference>
<feature type="region of interest" description="Disordered" evidence="1">
    <location>
        <begin position="16"/>
        <end position="90"/>
    </location>
</feature>
<evidence type="ECO:0000256" key="1">
    <source>
        <dbReference type="SAM" id="MobiDB-lite"/>
    </source>
</evidence>
<accession>A0A9P1E527</accession>
<feature type="compositionally biased region" description="Basic and acidic residues" evidence="1">
    <location>
        <begin position="30"/>
        <end position="39"/>
    </location>
</feature>
<proteinExistence type="predicted"/>
<gene>
    <name evidence="2" type="ORF">CEURO_LOCUS6953</name>
</gene>
<dbReference type="AlphaFoldDB" id="A0A9P1E527"/>
<organism evidence="2 3">
    <name type="scientific">Cuscuta europaea</name>
    <name type="common">European dodder</name>
    <dbReference type="NCBI Taxonomy" id="41803"/>
    <lineage>
        <taxon>Eukaryota</taxon>
        <taxon>Viridiplantae</taxon>
        <taxon>Streptophyta</taxon>
        <taxon>Embryophyta</taxon>
        <taxon>Tracheophyta</taxon>
        <taxon>Spermatophyta</taxon>
        <taxon>Magnoliopsida</taxon>
        <taxon>eudicotyledons</taxon>
        <taxon>Gunneridae</taxon>
        <taxon>Pentapetalae</taxon>
        <taxon>asterids</taxon>
        <taxon>lamiids</taxon>
        <taxon>Solanales</taxon>
        <taxon>Convolvulaceae</taxon>
        <taxon>Cuscuteae</taxon>
        <taxon>Cuscuta</taxon>
        <taxon>Cuscuta subgen. Cuscuta</taxon>
    </lineage>
</organism>
<sequence length="151" mass="16978">MALYFEMRKRKELLKKKKNEATFLETEDSSSEKDHENVNHNKSVTGEDSMSAEEEVSKSSPVRQVDSPEQHDDDVDSIDAASDMEHEVAAEKDVGASARASLKGQPIGPTPAVIREFSRFLGTMARDSKLAPLNYVTWHKVPQTKLDNMWN</sequence>
<comment type="caution">
    <text evidence="2">The sequence shown here is derived from an EMBL/GenBank/DDBJ whole genome shotgun (WGS) entry which is preliminary data.</text>
</comment>
<name>A0A9P1E527_CUSEU</name>
<protein>
    <submittedName>
        <fullName evidence="2">Uncharacterized protein</fullName>
    </submittedName>
</protein>
<evidence type="ECO:0000313" key="3">
    <source>
        <dbReference type="Proteomes" id="UP001152484"/>
    </source>
</evidence>
<keyword evidence="3" id="KW-1185">Reference proteome</keyword>
<dbReference type="EMBL" id="CAMAPE010000010">
    <property type="protein sequence ID" value="CAH9078836.1"/>
    <property type="molecule type" value="Genomic_DNA"/>
</dbReference>
<dbReference type="OrthoDB" id="1913335at2759"/>